<comment type="subcellular location">
    <subcellularLocation>
        <location evidence="2">Cell membrane</location>
        <topology evidence="2">Lipid-anchor</topology>
    </subcellularLocation>
</comment>
<dbReference type="InterPro" id="IPR003423">
    <property type="entry name" value="OMP_efflux"/>
</dbReference>
<dbReference type="PANTHER" id="PTHR30203:SF30">
    <property type="entry name" value="OUTER MEMBRANE PROTEIN-RELATED"/>
    <property type="match status" value="1"/>
</dbReference>
<dbReference type="PANTHER" id="PTHR30203">
    <property type="entry name" value="OUTER MEMBRANE CATION EFFLUX PROTEIN"/>
    <property type="match status" value="1"/>
</dbReference>
<gene>
    <name evidence="3" type="ORF">SAMN05443432_11016</name>
</gene>
<evidence type="ECO:0000313" key="4">
    <source>
        <dbReference type="Proteomes" id="UP000322545"/>
    </source>
</evidence>
<dbReference type="AlphaFoldDB" id="A0A1M7K922"/>
<protein>
    <submittedName>
        <fullName evidence="3">Outer membrane protein, multidrug efflux system</fullName>
    </submittedName>
</protein>
<dbReference type="InterPro" id="IPR010131">
    <property type="entry name" value="MdtP/NodT-like"/>
</dbReference>
<comment type="similarity">
    <text evidence="1 2">Belongs to the outer membrane factor (OMF) (TC 1.B.17) family.</text>
</comment>
<dbReference type="EMBL" id="FRCB01000010">
    <property type="protein sequence ID" value="SHM61347.1"/>
    <property type="molecule type" value="Genomic_DNA"/>
</dbReference>
<keyword evidence="2" id="KW-0472">Membrane</keyword>
<sequence length="466" mass="50290">MMIPLGILLAGCAEIGMAHRPLEADLPDRYSVLAPVKAPTREDTEWWRNFNDPVLDQLVVRGMSDNLSVAEARARLREAEADARGANVPVSGNANASVRAPSNVSESGEFSINGQINLAGETGFRSRAAQARLEAAEFNTIEARRTVLSEVAQAYADLRFFQSSRAFRAQDLRSRQRTLTDIETQLGAGAATRLDLLRAQSLLAETRAEIPQLDARIIQTRNRLSTLLGVPVGSLGMDLGYRGQQPMPKGTIDAGVPADLLRARPDIRRAEQLYAAAVSEVGAADAARYPSLNLSGLISAPTNGGSRTETLLAGLVMPVFNQPALLAEKDAAAARVEQTYLQWRIAVLQAVEEVENAQTLLTSARKSVAAAREAVTLNRQALDLSRELLSSGGNITVLDVLDRERALSSSRTALAQNTRDVASAFIQLYVALGRGHPLTVDRMPINQDAATVSSRDELSVDLMSFQ</sequence>
<keyword evidence="2" id="KW-1134">Transmembrane beta strand</keyword>
<organism evidence="3 4">
    <name type="scientific">Roseovarius litoreus</name>
    <dbReference type="NCBI Taxonomy" id="1155722"/>
    <lineage>
        <taxon>Bacteria</taxon>
        <taxon>Pseudomonadati</taxon>
        <taxon>Pseudomonadota</taxon>
        <taxon>Alphaproteobacteria</taxon>
        <taxon>Rhodobacterales</taxon>
        <taxon>Roseobacteraceae</taxon>
        <taxon>Roseovarius</taxon>
    </lineage>
</organism>
<keyword evidence="2" id="KW-0812">Transmembrane</keyword>
<proteinExistence type="inferred from homology"/>
<dbReference type="GO" id="GO:0015562">
    <property type="term" value="F:efflux transmembrane transporter activity"/>
    <property type="evidence" value="ECO:0007669"/>
    <property type="project" value="InterPro"/>
</dbReference>
<dbReference type="Proteomes" id="UP000322545">
    <property type="component" value="Unassembled WGS sequence"/>
</dbReference>
<keyword evidence="4" id="KW-1185">Reference proteome</keyword>
<dbReference type="Gene3D" id="2.20.200.10">
    <property type="entry name" value="Outer membrane efflux proteins (OEP)"/>
    <property type="match status" value="1"/>
</dbReference>
<keyword evidence="2" id="KW-0564">Palmitate</keyword>
<dbReference type="Gene3D" id="1.20.1600.10">
    <property type="entry name" value="Outer membrane efflux proteins (OEP)"/>
    <property type="match status" value="1"/>
</dbReference>
<dbReference type="GO" id="GO:0005886">
    <property type="term" value="C:plasma membrane"/>
    <property type="evidence" value="ECO:0007669"/>
    <property type="project" value="UniProtKB-SubCell"/>
</dbReference>
<evidence type="ECO:0000256" key="1">
    <source>
        <dbReference type="ARBA" id="ARBA00007613"/>
    </source>
</evidence>
<dbReference type="NCBIfam" id="TIGR01845">
    <property type="entry name" value="outer_NodT"/>
    <property type="match status" value="1"/>
</dbReference>
<accession>A0A1M7K922</accession>
<keyword evidence="2" id="KW-0449">Lipoprotein</keyword>
<name>A0A1M7K922_9RHOB</name>
<reference evidence="3 4" key="1">
    <citation type="submission" date="2016-11" db="EMBL/GenBank/DDBJ databases">
        <authorList>
            <person name="Varghese N."/>
            <person name="Submissions S."/>
        </authorList>
    </citation>
    <scope>NUCLEOTIDE SEQUENCE [LARGE SCALE GENOMIC DNA]</scope>
    <source>
        <strain evidence="3 4">DSM 28249</strain>
    </source>
</reference>
<dbReference type="SUPFAM" id="SSF56954">
    <property type="entry name" value="Outer membrane efflux proteins (OEP)"/>
    <property type="match status" value="1"/>
</dbReference>
<dbReference type="Pfam" id="PF02321">
    <property type="entry name" value="OEP"/>
    <property type="match status" value="2"/>
</dbReference>
<evidence type="ECO:0000313" key="3">
    <source>
        <dbReference type="EMBL" id="SHM61347.1"/>
    </source>
</evidence>
<evidence type="ECO:0000256" key="2">
    <source>
        <dbReference type="RuleBase" id="RU362097"/>
    </source>
</evidence>